<gene>
    <name evidence="2" type="ORF">MIZ01_1915</name>
</gene>
<dbReference type="Pfam" id="PF13472">
    <property type="entry name" value="Lipase_GDSL_2"/>
    <property type="match status" value="1"/>
</dbReference>
<dbReference type="SUPFAM" id="SSF52266">
    <property type="entry name" value="SGNH hydrolase"/>
    <property type="match status" value="1"/>
</dbReference>
<evidence type="ECO:0000313" key="3">
    <source>
        <dbReference type="Proteomes" id="UP001320326"/>
    </source>
</evidence>
<organism evidence="2 3">
    <name type="scientific">Sideroxyarcus emersonii</name>
    <dbReference type="NCBI Taxonomy" id="2764705"/>
    <lineage>
        <taxon>Bacteria</taxon>
        <taxon>Pseudomonadati</taxon>
        <taxon>Pseudomonadota</taxon>
        <taxon>Betaproteobacteria</taxon>
        <taxon>Nitrosomonadales</taxon>
        <taxon>Gallionellaceae</taxon>
        <taxon>Sideroxyarcus</taxon>
    </lineage>
</organism>
<proteinExistence type="predicted"/>
<dbReference type="AlphaFoldDB" id="A0AAN1XB82"/>
<feature type="domain" description="SGNH hydrolase-type esterase" evidence="1">
    <location>
        <begin position="53"/>
        <end position="208"/>
    </location>
</feature>
<dbReference type="InterPro" id="IPR013830">
    <property type="entry name" value="SGNH_hydro"/>
</dbReference>
<dbReference type="RefSeq" id="WP_237246656.1">
    <property type="nucleotide sequence ID" value="NZ_AP023423.1"/>
</dbReference>
<dbReference type="PANTHER" id="PTHR30383">
    <property type="entry name" value="THIOESTERASE 1/PROTEASE 1/LYSOPHOSPHOLIPASE L1"/>
    <property type="match status" value="1"/>
</dbReference>
<reference evidence="2 3" key="1">
    <citation type="journal article" date="2022" name="Int. J. Syst. Evol. Microbiol.">
        <title>&lt;i&gt;Sideroxyarcus emersonii&lt;/i&gt; gen. nov. sp. nov., a neutrophilic, microaerobic iron- and thiosulfate-oxidizing bacterium isolated from iron-rich wetland sediment.</title>
        <authorList>
            <person name="Kato S."/>
            <person name="Itoh T."/>
            <person name="Iino T."/>
            <person name="Ohkuma M."/>
        </authorList>
    </citation>
    <scope>NUCLEOTIDE SEQUENCE [LARGE SCALE GENOMIC DNA]</scope>
    <source>
        <strain evidence="2 3">MIZ01</strain>
    </source>
</reference>
<accession>A0AAN1XB82</accession>
<dbReference type="EMBL" id="AP023423">
    <property type="protein sequence ID" value="BCK88114.1"/>
    <property type="molecule type" value="Genomic_DNA"/>
</dbReference>
<dbReference type="Gene3D" id="3.40.50.1110">
    <property type="entry name" value="SGNH hydrolase"/>
    <property type="match status" value="1"/>
</dbReference>
<keyword evidence="3" id="KW-1185">Reference proteome</keyword>
<evidence type="ECO:0000259" key="1">
    <source>
        <dbReference type="Pfam" id="PF13472"/>
    </source>
</evidence>
<dbReference type="CDD" id="cd01822">
    <property type="entry name" value="Lysophospholipase_L1_like"/>
    <property type="match status" value="1"/>
</dbReference>
<dbReference type="InterPro" id="IPR036514">
    <property type="entry name" value="SGNH_hydro_sf"/>
</dbReference>
<dbReference type="KEGG" id="seme:MIZ01_1915"/>
<dbReference type="InterPro" id="IPR051532">
    <property type="entry name" value="Ester_Hydrolysis_Enzymes"/>
</dbReference>
<protein>
    <submittedName>
        <fullName evidence="2">Arylesterase</fullName>
    </submittedName>
</protein>
<name>A0AAN1XB82_9PROT</name>
<dbReference type="GO" id="GO:0004622">
    <property type="term" value="F:phosphatidylcholine lysophospholipase activity"/>
    <property type="evidence" value="ECO:0007669"/>
    <property type="project" value="TreeGrafter"/>
</dbReference>
<dbReference type="PANTHER" id="PTHR30383:SF24">
    <property type="entry name" value="THIOESTERASE 1_PROTEASE 1_LYSOPHOSPHOLIPASE L1"/>
    <property type="match status" value="1"/>
</dbReference>
<dbReference type="Proteomes" id="UP001320326">
    <property type="component" value="Chromosome"/>
</dbReference>
<evidence type="ECO:0000313" key="2">
    <source>
        <dbReference type="EMBL" id="BCK88114.1"/>
    </source>
</evidence>
<sequence>MSTDLLSFPPDRRHRSGTGPALQLLLSIIAIVLLAACGKPKEEAIPAGSHVLALGDSLTEGAGVAPQEAWPSLLASKTGWVVINGGVSGDTSGAALQRLPALLDQHQPVLVLVTLGGNDMLRRLPQQETIANLERIVALVRAHGAKPVLLATPNPSLMGAVFQHLTAADFYQQLADAQQVPLLKDEMAGVLSDPQLKVDQLHPNAAGHVLLAEKIFKDLQSLGYIGQDRKS</sequence>